<feature type="transmembrane region" description="Helical" evidence="1">
    <location>
        <begin position="108"/>
        <end position="128"/>
    </location>
</feature>
<evidence type="ECO:0008006" key="4">
    <source>
        <dbReference type="Google" id="ProtNLM"/>
    </source>
</evidence>
<evidence type="ECO:0000313" key="3">
    <source>
        <dbReference type="Proteomes" id="UP000505377"/>
    </source>
</evidence>
<dbReference type="RefSeq" id="WP_172165146.1">
    <property type="nucleotide sequence ID" value="NZ_CP053564.1"/>
</dbReference>
<keyword evidence="1" id="KW-0812">Transmembrane</keyword>
<organism evidence="2 3">
    <name type="scientific">Pseudonocardia broussonetiae</name>
    <dbReference type="NCBI Taxonomy" id="2736640"/>
    <lineage>
        <taxon>Bacteria</taxon>
        <taxon>Bacillati</taxon>
        <taxon>Actinomycetota</taxon>
        <taxon>Actinomycetes</taxon>
        <taxon>Pseudonocardiales</taxon>
        <taxon>Pseudonocardiaceae</taxon>
        <taxon>Pseudonocardia</taxon>
    </lineage>
</organism>
<reference evidence="2 3" key="1">
    <citation type="submission" date="2020-05" db="EMBL/GenBank/DDBJ databases">
        <authorList>
            <person name="Mo P."/>
        </authorList>
    </citation>
    <scope>NUCLEOTIDE SEQUENCE [LARGE SCALE GENOMIC DNA]</scope>
    <source>
        <strain evidence="2 3">Gen01</strain>
    </source>
</reference>
<sequence length="134" mass="14586">MTDVQNRTTRTTTRRSALRFGLHYLEMVVAMVAGMLVLGPLWDLAAPGLTDRADVAALVMATDMAVGMGAWMRVRGHGWAGIAEMSAAMYLPFVVLLVPFWLGAVSGGTLMTAGHLLMLPLMAVAMLWRRCDYT</sequence>
<keyword evidence="1" id="KW-0472">Membrane</keyword>
<gene>
    <name evidence="2" type="ORF">HOP40_29755</name>
</gene>
<accession>A0A6M6JQB8</accession>
<evidence type="ECO:0000256" key="1">
    <source>
        <dbReference type="SAM" id="Phobius"/>
    </source>
</evidence>
<keyword evidence="1" id="KW-1133">Transmembrane helix</keyword>
<feature type="transmembrane region" description="Helical" evidence="1">
    <location>
        <begin position="21"/>
        <end position="42"/>
    </location>
</feature>
<dbReference type="Proteomes" id="UP000505377">
    <property type="component" value="Chromosome"/>
</dbReference>
<dbReference type="KEGG" id="pbro:HOP40_29755"/>
<keyword evidence="3" id="KW-1185">Reference proteome</keyword>
<feature type="transmembrane region" description="Helical" evidence="1">
    <location>
        <begin position="79"/>
        <end position="102"/>
    </location>
</feature>
<proteinExistence type="predicted"/>
<protein>
    <recommendedName>
        <fullName evidence="4">Flagellar biosynthetic protein FliP</fullName>
    </recommendedName>
</protein>
<evidence type="ECO:0000313" key="2">
    <source>
        <dbReference type="EMBL" id="QJY49423.1"/>
    </source>
</evidence>
<name>A0A6M6JQB8_9PSEU</name>
<dbReference type="EMBL" id="CP053564">
    <property type="protein sequence ID" value="QJY49423.1"/>
    <property type="molecule type" value="Genomic_DNA"/>
</dbReference>
<dbReference type="AlphaFoldDB" id="A0A6M6JQB8"/>
<feature type="transmembrane region" description="Helical" evidence="1">
    <location>
        <begin position="54"/>
        <end position="72"/>
    </location>
</feature>